<feature type="region of interest" description="Disordered" evidence="1">
    <location>
        <begin position="329"/>
        <end position="400"/>
    </location>
</feature>
<sequence>MAVPSSGGTEPEGPVASGQERAGVLGRTGAQVAEVVRRLSQEHCLPAKPAKGSAWYELREAVVAAYVARAGACGSRRGRAIIMAGAPGAGKSRAVGVAGGVLGAGESGRMGLDEAGFTTVDADDVKQLLLGNRVEGLEVDQGLLERARAHWDALLARHAPQVLVDGRPVVRGELATLVHQMSTDTADLVRFELLKKRFDVKIEGTLQWMESPARGQGPRLLEELKAAKYGQVVVVVADTPRQVCERGAFQRWAGPRSRGEVGARFTPRSAVAGVFQATGEGEVCRCTDNARMTFQLALERGFPQVDLVVVTRREDQPTLVEHVDRCGQAHRHEVPQQAPRQTPQQGPQRSASQQASRPGQPKKLSPQQVLASIQHTAATRHQGARPPQHGMPGPRNTLGR</sequence>
<dbReference type="Gene3D" id="3.40.50.300">
    <property type="entry name" value="P-loop containing nucleotide triphosphate hydrolases"/>
    <property type="match status" value="1"/>
</dbReference>
<proteinExistence type="predicted"/>
<name>A0A7T7M9B0_9ACTO</name>
<dbReference type="KEGG" id="awe:JG540_09295"/>
<reference evidence="2 3" key="1">
    <citation type="submission" date="2020-12" db="EMBL/GenBank/DDBJ databases">
        <authorList>
            <person name="Zhou J."/>
        </authorList>
    </citation>
    <scope>NUCLEOTIDE SEQUENCE [LARGE SCALE GENOMIC DNA]</scope>
    <source>
        <strain evidence="2 3">CCUG 61299</strain>
    </source>
</reference>
<dbReference type="RefSeq" id="WP_200275564.1">
    <property type="nucleotide sequence ID" value="NZ_CP066802.1"/>
</dbReference>
<evidence type="ECO:0000313" key="3">
    <source>
        <dbReference type="Proteomes" id="UP000595895"/>
    </source>
</evidence>
<evidence type="ECO:0000256" key="1">
    <source>
        <dbReference type="SAM" id="MobiDB-lite"/>
    </source>
</evidence>
<dbReference type="AlphaFoldDB" id="A0A7T7M9B0"/>
<dbReference type="Proteomes" id="UP000595895">
    <property type="component" value="Chromosome"/>
</dbReference>
<feature type="region of interest" description="Disordered" evidence="1">
    <location>
        <begin position="1"/>
        <end position="23"/>
    </location>
</feature>
<dbReference type="SUPFAM" id="SSF52540">
    <property type="entry name" value="P-loop containing nucleoside triphosphate hydrolases"/>
    <property type="match status" value="1"/>
</dbReference>
<protein>
    <submittedName>
        <fullName evidence="2">Uncharacterized protein</fullName>
    </submittedName>
</protein>
<gene>
    <name evidence="2" type="ORF">JG540_09295</name>
</gene>
<feature type="compositionally biased region" description="Polar residues" evidence="1">
    <location>
        <begin position="338"/>
        <end position="357"/>
    </location>
</feature>
<dbReference type="EMBL" id="CP066802">
    <property type="protein sequence ID" value="QQM67193.1"/>
    <property type="molecule type" value="Genomic_DNA"/>
</dbReference>
<accession>A0A7T7M9B0</accession>
<organism evidence="2 3">
    <name type="scientific">Actinomyces weissii</name>
    <dbReference type="NCBI Taxonomy" id="675090"/>
    <lineage>
        <taxon>Bacteria</taxon>
        <taxon>Bacillati</taxon>
        <taxon>Actinomycetota</taxon>
        <taxon>Actinomycetes</taxon>
        <taxon>Actinomycetales</taxon>
        <taxon>Actinomycetaceae</taxon>
        <taxon>Actinomyces</taxon>
    </lineage>
</organism>
<keyword evidence="3" id="KW-1185">Reference proteome</keyword>
<dbReference type="InterPro" id="IPR027417">
    <property type="entry name" value="P-loop_NTPase"/>
</dbReference>
<evidence type="ECO:0000313" key="2">
    <source>
        <dbReference type="EMBL" id="QQM67193.1"/>
    </source>
</evidence>
<feature type="compositionally biased region" description="Polar residues" evidence="1">
    <location>
        <begin position="365"/>
        <end position="379"/>
    </location>
</feature>